<accession>A0ABR7LHG2</accession>
<sequence>MQLAVRAERAAPPAHSAVCAAAAMAVVRLLTDPRSTDGEWSEAVGRWESGRIRKVARRARGVRWPAAQEIPGVTVDHGGAQVRAFPPAPVTEVPPELARLQVAGLDLDDDEEPKPPPARPYAAIALNPHVTMSTGKAAAQAGHAAHLLLRQSGAAAREDWLGAGLAVHLVRGVPWEECVGQAAVAVRDAGYTEVPPGTMTAIAWIVSH</sequence>
<evidence type="ECO:0000313" key="2">
    <source>
        <dbReference type="Proteomes" id="UP000805614"/>
    </source>
</evidence>
<dbReference type="InterPro" id="IPR023476">
    <property type="entry name" value="Pep_tRNA_hydro_II_dom_sf"/>
</dbReference>
<dbReference type="EMBL" id="JABVEC010000001">
    <property type="protein sequence ID" value="MBC6464118.1"/>
    <property type="molecule type" value="Genomic_DNA"/>
</dbReference>
<gene>
    <name evidence="1" type="ORF">HKK74_01185</name>
</gene>
<proteinExistence type="predicted"/>
<evidence type="ECO:0000313" key="1">
    <source>
        <dbReference type="EMBL" id="MBC6464118.1"/>
    </source>
</evidence>
<organism evidence="1 2">
    <name type="scientific">Actinomadura alba</name>
    <dbReference type="NCBI Taxonomy" id="406431"/>
    <lineage>
        <taxon>Bacteria</taxon>
        <taxon>Bacillati</taxon>
        <taxon>Actinomycetota</taxon>
        <taxon>Actinomycetes</taxon>
        <taxon>Streptosporangiales</taxon>
        <taxon>Thermomonosporaceae</taxon>
        <taxon>Actinomadura</taxon>
    </lineage>
</organism>
<name>A0ABR7LHG2_9ACTN</name>
<reference evidence="1 2" key="1">
    <citation type="submission" date="2020-06" db="EMBL/GenBank/DDBJ databases">
        <title>Actinomadura xiongansis sp. nov., isolated from soil of Baiyangdian.</title>
        <authorList>
            <person name="Zhang X."/>
        </authorList>
    </citation>
    <scope>NUCLEOTIDE SEQUENCE [LARGE SCALE GENOMIC DNA]</scope>
    <source>
        <strain evidence="1 2">HBUM206468</strain>
    </source>
</reference>
<protein>
    <recommendedName>
        <fullName evidence="3">Aminoacyl-tRNA hydrolase</fullName>
    </recommendedName>
</protein>
<dbReference type="Proteomes" id="UP000805614">
    <property type="component" value="Unassembled WGS sequence"/>
</dbReference>
<evidence type="ECO:0008006" key="3">
    <source>
        <dbReference type="Google" id="ProtNLM"/>
    </source>
</evidence>
<keyword evidence="2" id="KW-1185">Reference proteome</keyword>
<dbReference type="Gene3D" id="3.40.1490.10">
    <property type="entry name" value="Bit1"/>
    <property type="match status" value="1"/>
</dbReference>
<comment type="caution">
    <text evidence="1">The sequence shown here is derived from an EMBL/GenBank/DDBJ whole genome shotgun (WGS) entry which is preliminary data.</text>
</comment>
<dbReference type="SUPFAM" id="SSF102462">
    <property type="entry name" value="Peptidyl-tRNA hydrolase II"/>
    <property type="match status" value="1"/>
</dbReference>